<dbReference type="Pfam" id="PF09594">
    <property type="entry name" value="GT87"/>
    <property type="match status" value="1"/>
</dbReference>
<dbReference type="GO" id="GO:0016757">
    <property type="term" value="F:glycosyltransferase activity"/>
    <property type="evidence" value="ECO:0007669"/>
    <property type="project" value="UniProtKB-KW"/>
</dbReference>
<keyword evidence="2" id="KW-1003">Cell membrane</keyword>
<keyword evidence="10" id="KW-0328">Glycosyltransferase</keyword>
<feature type="transmembrane region" description="Helical" evidence="9">
    <location>
        <begin position="50"/>
        <end position="69"/>
    </location>
</feature>
<evidence type="ECO:0000313" key="10">
    <source>
        <dbReference type="EMBL" id="MFC5895982.1"/>
    </source>
</evidence>
<feature type="transmembrane region" description="Helical" evidence="9">
    <location>
        <begin position="269"/>
        <end position="291"/>
    </location>
</feature>
<evidence type="ECO:0000256" key="8">
    <source>
        <dbReference type="SAM" id="MobiDB-lite"/>
    </source>
</evidence>
<comment type="caution">
    <text evidence="10">The sequence shown here is derived from an EMBL/GenBank/DDBJ whole genome shotgun (WGS) entry which is preliminary data.</text>
</comment>
<feature type="transmembrane region" description="Helical" evidence="9">
    <location>
        <begin position="155"/>
        <end position="174"/>
    </location>
</feature>
<evidence type="ECO:0000256" key="5">
    <source>
        <dbReference type="ARBA" id="ARBA00022989"/>
    </source>
</evidence>
<protein>
    <submittedName>
        <fullName evidence="10">Glycosyltransferase family 87 protein</fullName>
        <ecNumber evidence="10">2.4.-.-</ecNumber>
    </submittedName>
</protein>
<evidence type="ECO:0000256" key="7">
    <source>
        <dbReference type="ARBA" id="ARBA00024033"/>
    </source>
</evidence>
<comment type="subcellular location">
    <subcellularLocation>
        <location evidence="1">Cell membrane</location>
        <topology evidence="1">Multi-pass membrane protein</topology>
    </subcellularLocation>
</comment>
<feature type="transmembrane region" description="Helical" evidence="9">
    <location>
        <begin position="76"/>
        <end position="95"/>
    </location>
</feature>
<dbReference type="Proteomes" id="UP001596241">
    <property type="component" value="Unassembled WGS sequence"/>
</dbReference>
<feature type="transmembrane region" description="Helical" evidence="9">
    <location>
        <begin position="234"/>
        <end position="262"/>
    </location>
</feature>
<keyword evidence="6 9" id="KW-0472">Membrane</keyword>
<sequence>MATDTTHTDGTAAAPTRRGGWRWDWPVLAGCAIAGLSVGLASPPNTSQQAWGLCSAVGYALAAILAACSVRRWGRLPAIVSVAGAGLVPLIYLTVIDKEQMEVGVIQRGAKLLLDTGTPYIADPHTVPQFNPYLPGMSLFGIPDALFGDNPLTSARLWSLIGFLAVVLWAVRVLTKDRGPAPLATPGGVTPSTGALWLIACPVLILPLTIGGVDPPVIGLIVLALAFLQRDRPGAAGLALGVASALKWTAWPAIPVALALLWVTKGKGAAARCAAGSVGLAALAALPAALIDSNAFLQNAILYPLGMGEANSSAQSPLLGHLIVLLLPEIGKTVTVALIGVSALGVAVSLLVRPPRTVIAAADRLAIGLLLAIVLSPATRLGYAIYPVVLIFWPRFAAALSPVADLKIPRQQTDEPAPADGGTEAADAGTGAKSGTDAKSGTGAEAATG</sequence>
<evidence type="ECO:0000256" key="2">
    <source>
        <dbReference type="ARBA" id="ARBA00022475"/>
    </source>
</evidence>
<feature type="transmembrane region" description="Helical" evidence="9">
    <location>
        <begin position="25"/>
        <end position="44"/>
    </location>
</feature>
<feature type="transmembrane region" description="Helical" evidence="9">
    <location>
        <begin position="334"/>
        <end position="352"/>
    </location>
</feature>
<keyword evidence="3 10" id="KW-0808">Transferase</keyword>
<comment type="similarity">
    <text evidence="7">Belongs to the glycosyltransferase 87 family.</text>
</comment>
<keyword evidence="4 9" id="KW-0812">Transmembrane</keyword>
<name>A0ABW1FNF7_9ACTN</name>
<organism evidence="10 11">
    <name type="scientific">Streptomyces ramulosus</name>
    <dbReference type="NCBI Taxonomy" id="47762"/>
    <lineage>
        <taxon>Bacteria</taxon>
        <taxon>Bacillati</taxon>
        <taxon>Actinomycetota</taxon>
        <taxon>Actinomycetes</taxon>
        <taxon>Kitasatosporales</taxon>
        <taxon>Streptomycetaceae</taxon>
        <taxon>Streptomyces</taxon>
    </lineage>
</organism>
<keyword evidence="11" id="KW-1185">Reference proteome</keyword>
<gene>
    <name evidence="10" type="ORF">ACFP3M_24625</name>
</gene>
<evidence type="ECO:0000256" key="6">
    <source>
        <dbReference type="ARBA" id="ARBA00023136"/>
    </source>
</evidence>
<dbReference type="InterPro" id="IPR018584">
    <property type="entry name" value="GT87"/>
</dbReference>
<keyword evidence="5 9" id="KW-1133">Transmembrane helix</keyword>
<evidence type="ECO:0000256" key="3">
    <source>
        <dbReference type="ARBA" id="ARBA00022679"/>
    </source>
</evidence>
<feature type="transmembrane region" description="Helical" evidence="9">
    <location>
        <begin position="195"/>
        <end position="228"/>
    </location>
</feature>
<evidence type="ECO:0000256" key="4">
    <source>
        <dbReference type="ARBA" id="ARBA00022692"/>
    </source>
</evidence>
<evidence type="ECO:0000256" key="1">
    <source>
        <dbReference type="ARBA" id="ARBA00004651"/>
    </source>
</evidence>
<dbReference type="EC" id="2.4.-.-" evidence="10"/>
<reference evidence="11" key="1">
    <citation type="journal article" date="2019" name="Int. J. Syst. Evol. Microbiol.">
        <title>The Global Catalogue of Microorganisms (GCM) 10K type strain sequencing project: providing services to taxonomists for standard genome sequencing and annotation.</title>
        <authorList>
            <consortium name="The Broad Institute Genomics Platform"/>
            <consortium name="The Broad Institute Genome Sequencing Center for Infectious Disease"/>
            <person name="Wu L."/>
            <person name="Ma J."/>
        </authorList>
    </citation>
    <scope>NUCLEOTIDE SEQUENCE [LARGE SCALE GENOMIC DNA]</scope>
    <source>
        <strain evidence="11">CGMCC 1.15809</strain>
    </source>
</reference>
<dbReference type="RefSeq" id="WP_345089538.1">
    <property type="nucleotide sequence ID" value="NZ_BAAAWG010000015.1"/>
</dbReference>
<evidence type="ECO:0000313" key="11">
    <source>
        <dbReference type="Proteomes" id="UP001596241"/>
    </source>
</evidence>
<evidence type="ECO:0000256" key="9">
    <source>
        <dbReference type="SAM" id="Phobius"/>
    </source>
</evidence>
<accession>A0ABW1FNF7</accession>
<dbReference type="EMBL" id="JBHSPW010000012">
    <property type="protein sequence ID" value="MFC5895982.1"/>
    <property type="molecule type" value="Genomic_DNA"/>
</dbReference>
<feature type="compositionally biased region" description="Low complexity" evidence="8">
    <location>
        <begin position="415"/>
        <end position="431"/>
    </location>
</feature>
<proteinExistence type="inferred from homology"/>
<feature type="region of interest" description="Disordered" evidence="8">
    <location>
        <begin position="410"/>
        <end position="449"/>
    </location>
</feature>
<feature type="transmembrane region" description="Helical" evidence="9">
    <location>
        <begin position="359"/>
        <end position="378"/>
    </location>
</feature>